<dbReference type="SUPFAM" id="SSF56112">
    <property type="entry name" value="Protein kinase-like (PK-like)"/>
    <property type="match status" value="1"/>
</dbReference>
<evidence type="ECO:0000313" key="2">
    <source>
        <dbReference type="EMBL" id="PQQ14686.1"/>
    </source>
</evidence>
<comment type="caution">
    <text evidence="2">The sequence shown here is derived from an EMBL/GenBank/DDBJ whole genome shotgun (WGS) entry which is preliminary data.</text>
</comment>
<feature type="region of interest" description="Disordered" evidence="1">
    <location>
        <begin position="1"/>
        <end position="29"/>
    </location>
</feature>
<dbReference type="InterPro" id="IPR011009">
    <property type="entry name" value="Kinase-like_dom_sf"/>
</dbReference>
<accession>A0A315AK42</accession>
<evidence type="ECO:0000313" key="3">
    <source>
        <dbReference type="Proteomes" id="UP000250321"/>
    </source>
</evidence>
<dbReference type="AlphaFoldDB" id="A0A315AK42"/>
<proteinExistence type="predicted"/>
<evidence type="ECO:0000256" key="1">
    <source>
        <dbReference type="SAM" id="MobiDB-lite"/>
    </source>
</evidence>
<reference evidence="2 3" key="1">
    <citation type="submission" date="2018-02" db="EMBL/GenBank/DDBJ databases">
        <title>Draft genome of wild Prunus yedoensis var. nudiflora.</title>
        <authorList>
            <person name="Baek S."/>
            <person name="Kim J.-H."/>
            <person name="Choi K."/>
            <person name="Kim G.-B."/>
            <person name="Cho A."/>
            <person name="Jang H."/>
            <person name="Shin C.-H."/>
            <person name="Yu H.-J."/>
            <person name="Mun J.-H."/>
        </authorList>
    </citation>
    <scope>NUCLEOTIDE SEQUENCE [LARGE SCALE GENOMIC DNA]</scope>
    <source>
        <strain evidence="3">cv. Jeju island</strain>
        <tissue evidence="2">Leaf</tissue>
    </source>
</reference>
<protein>
    <recommendedName>
        <fullName evidence="4">Protein kinase domain-containing protein</fullName>
    </recommendedName>
</protein>
<gene>
    <name evidence="2" type="ORF">Pyn_30980</name>
</gene>
<evidence type="ECO:0008006" key="4">
    <source>
        <dbReference type="Google" id="ProtNLM"/>
    </source>
</evidence>
<name>A0A315AK42_PRUYE</name>
<dbReference type="Proteomes" id="UP000250321">
    <property type="component" value="Unassembled WGS sequence"/>
</dbReference>
<keyword evidence="3" id="KW-1185">Reference proteome</keyword>
<organism evidence="2 3">
    <name type="scientific">Prunus yedoensis var. nudiflora</name>
    <dbReference type="NCBI Taxonomy" id="2094558"/>
    <lineage>
        <taxon>Eukaryota</taxon>
        <taxon>Viridiplantae</taxon>
        <taxon>Streptophyta</taxon>
        <taxon>Embryophyta</taxon>
        <taxon>Tracheophyta</taxon>
        <taxon>Spermatophyta</taxon>
        <taxon>Magnoliopsida</taxon>
        <taxon>eudicotyledons</taxon>
        <taxon>Gunneridae</taxon>
        <taxon>Pentapetalae</taxon>
        <taxon>rosids</taxon>
        <taxon>fabids</taxon>
        <taxon>Rosales</taxon>
        <taxon>Rosaceae</taxon>
        <taxon>Amygdaloideae</taxon>
        <taxon>Amygdaleae</taxon>
        <taxon>Prunus</taxon>
    </lineage>
</organism>
<dbReference type="Gene3D" id="3.30.200.20">
    <property type="entry name" value="Phosphorylase Kinase, domain 1"/>
    <property type="match status" value="1"/>
</dbReference>
<dbReference type="EMBL" id="PJQY01000251">
    <property type="protein sequence ID" value="PQQ14686.1"/>
    <property type="molecule type" value="Genomic_DNA"/>
</dbReference>
<sequence length="124" mass="14226">MPKKCIELSPAQESRKPRNMGFQRRNVPEFKRRSLTKAKKPNDQFQRDEAIGHSSYGIVYGGFHNVSKERVVIKIYDENKGNLAITRQVAIEVSSLRNVHGSRYIANLLDYKVSERGVHEVVIT</sequence>